<organism evidence="1 2">
    <name type="scientific">Tulasnella calospora MUT 4182</name>
    <dbReference type="NCBI Taxonomy" id="1051891"/>
    <lineage>
        <taxon>Eukaryota</taxon>
        <taxon>Fungi</taxon>
        <taxon>Dikarya</taxon>
        <taxon>Basidiomycota</taxon>
        <taxon>Agaricomycotina</taxon>
        <taxon>Agaricomycetes</taxon>
        <taxon>Cantharellales</taxon>
        <taxon>Tulasnellaceae</taxon>
        <taxon>Tulasnella</taxon>
    </lineage>
</organism>
<dbReference type="AlphaFoldDB" id="A0A0C3K207"/>
<sequence>MLEAMLSHASEAVKQGMEPIVPEERMVKVLSRNTSFSVDKSFTSIDTDSPAPPKLVARVKPLTPFPPLLTITSDSPVATLPFRRLPST</sequence>
<proteinExistence type="predicted"/>
<accession>A0A0C3K207</accession>
<reference evidence="1 2" key="1">
    <citation type="submission" date="2014-04" db="EMBL/GenBank/DDBJ databases">
        <authorList>
            <consortium name="DOE Joint Genome Institute"/>
            <person name="Kuo A."/>
            <person name="Girlanda M."/>
            <person name="Perotto S."/>
            <person name="Kohler A."/>
            <person name="Nagy L.G."/>
            <person name="Floudas D."/>
            <person name="Copeland A."/>
            <person name="Barry K.W."/>
            <person name="Cichocki N."/>
            <person name="Veneault-Fourrey C."/>
            <person name="LaButti K."/>
            <person name="Lindquist E.A."/>
            <person name="Lipzen A."/>
            <person name="Lundell T."/>
            <person name="Morin E."/>
            <person name="Murat C."/>
            <person name="Sun H."/>
            <person name="Tunlid A."/>
            <person name="Henrissat B."/>
            <person name="Grigoriev I.V."/>
            <person name="Hibbett D.S."/>
            <person name="Martin F."/>
            <person name="Nordberg H.P."/>
            <person name="Cantor M.N."/>
            <person name="Hua S.X."/>
        </authorList>
    </citation>
    <scope>NUCLEOTIDE SEQUENCE [LARGE SCALE GENOMIC DNA]</scope>
    <source>
        <strain evidence="1 2">MUT 4182</strain>
    </source>
</reference>
<feature type="non-terminal residue" evidence="1">
    <location>
        <position position="88"/>
    </location>
</feature>
<keyword evidence="2" id="KW-1185">Reference proteome</keyword>
<evidence type="ECO:0000313" key="2">
    <source>
        <dbReference type="Proteomes" id="UP000054248"/>
    </source>
</evidence>
<dbReference type="HOGENOM" id="CLU_2489568_0_0_1"/>
<name>A0A0C3K207_9AGAM</name>
<gene>
    <name evidence="1" type="ORF">M407DRAFT_247230</name>
</gene>
<protein>
    <submittedName>
        <fullName evidence="1">Uncharacterized protein</fullName>
    </submittedName>
</protein>
<reference evidence="2" key="2">
    <citation type="submission" date="2015-01" db="EMBL/GenBank/DDBJ databases">
        <title>Evolutionary Origins and Diversification of the Mycorrhizal Mutualists.</title>
        <authorList>
            <consortium name="DOE Joint Genome Institute"/>
            <consortium name="Mycorrhizal Genomics Consortium"/>
            <person name="Kohler A."/>
            <person name="Kuo A."/>
            <person name="Nagy L.G."/>
            <person name="Floudas D."/>
            <person name="Copeland A."/>
            <person name="Barry K.W."/>
            <person name="Cichocki N."/>
            <person name="Veneault-Fourrey C."/>
            <person name="LaButti K."/>
            <person name="Lindquist E.A."/>
            <person name="Lipzen A."/>
            <person name="Lundell T."/>
            <person name="Morin E."/>
            <person name="Murat C."/>
            <person name="Riley R."/>
            <person name="Ohm R."/>
            <person name="Sun H."/>
            <person name="Tunlid A."/>
            <person name="Henrissat B."/>
            <person name="Grigoriev I.V."/>
            <person name="Hibbett D.S."/>
            <person name="Martin F."/>
        </authorList>
    </citation>
    <scope>NUCLEOTIDE SEQUENCE [LARGE SCALE GENOMIC DNA]</scope>
    <source>
        <strain evidence="2">MUT 4182</strain>
    </source>
</reference>
<dbReference type="EMBL" id="KN824067">
    <property type="protein sequence ID" value="KIO15448.1"/>
    <property type="molecule type" value="Genomic_DNA"/>
</dbReference>
<dbReference type="Proteomes" id="UP000054248">
    <property type="component" value="Unassembled WGS sequence"/>
</dbReference>
<evidence type="ECO:0000313" key="1">
    <source>
        <dbReference type="EMBL" id="KIO15448.1"/>
    </source>
</evidence>
<dbReference type="OrthoDB" id="2555519at2759"/>